<dbReference type="NCBIfam" id="TIGR00206">
    <property type="entry name" value="fliF"/>
    <property type="match status" value="1"/>
</dbReference>
<dbReference type="GO" id="GO:0071973">
    <property type="term" value="P:bacterial-type flagellum-dependent cell motility"/>
    <property type="evidence" value="ECO:0007669"/>
    <property type="project" value="InterPro"/>
</dbReference>
<evidence type="ECO:0000256" key="10">
    <source>
        <dbReference type="SAM" id="Coils"/>
    </source>
</evidence>
<dbReference type="InterPro" id="IPR000067">
    <property type="entry name" value="FlgMring_FliF"/>
</dbReference>
<feature type="compositionally biased region" description="Low complexity" evidence="11">
    <location>
        <begin position="299"/>
        <end position="309"/>
    </location>
</feature>
<evidence type="ECO:0000256" key="3">
    <source>
        <dbReference type="ARBA" id="ARBA00007971"/>
    </source>
</evidence>
<feature type="compositionally biased region" description="Low complexity" evidence="11">
    <location>
        <begin position="316"/>
        <end position="329"/>
    </location>
</feature>
<keyword evidence="5 12" id="KW-0812">Transmembrane</keyword>
<feature type="domain" description="Flagellar M-ring N-terminal" evidence="13">
    <location>
        <begin position="45"/>
        <end position="217"/>
    </location>
</feature>
<comment type="caution">
    <text evidence="15">The sequence shown here is derived from an EMBL/GenBank/DDBJ whole genome shotgun (WGS) entry which is preliminary data.</text>
</comment>
<feature type="transmembrane region" description="Helical" evidence="12">
    <location>
        <begin position="24"/>
        <end position="44"/>
    </location>
</feature>
<sequence length="522" mass="58222">MDKIKQILNSLLEKWKNATKGRKIAIISLFTFLLAAIIISTTYLTRVKYGVLFSNLQPQDSNAIISKLKEQKISYKIQGDSILVPESQVDELRLTVLENGYFPSSGQGWSLFDQSKFGVTDTEAKVMYQRALQDELARTIESFEEVEKARVHLVLPDETIFARESEKASASVTLKLKGTNTLTPEKVKAIVALISGSIKNLPKENVEVIDSNMNLLSEGLFDDTLTGTSSALKQREIEKQFEGQLQKDVLDMLESVFGRNKVTVKINADMDFDSKTITTISYDKDAVIRSQHKIKESTSDSAGTGTGSSPIDNNMSNTVGSSGNQSSNSSKEEELTNYEIGQTEEKVLKAPGEVKRLTVSVVIDGTLNDAEKTTIKNIVAAATGYDEQRGDQINIEALAFNNEDKLKAQQEIEALQKQIEQQQKIKMYAYIGAAALAFLTFLILMLRRRRRNKEEAELVAQTPQGIDVVISDVLPKQPASYEPLLSDSDEEMDLEKEIRNYAAKKPEQVVELIKTWLAEDER</sequence>
<dbReference type="OrthoDB" id="9807026at2"/>
<protein>
    <recommendedName>
        <fullName evidence="9">Flagellar M-ring protein</fullName>
    </recommendedName>
</protein>
<proteinExistence type="inferred from homology"/>
<dbReference type="Proteomes" id="UP000052015">
    <property type="component" value="Unassembled WGS sequence"/>
</dbReference>
<keyword evidence="15" id="KW-0966">Cell projection</keyword>
<feature type="transmembrane region" description="Helical" evidence="12">
    <location>
        <begin position="427"/>
        <end position="446"/>
    </location>
</feature>
<evidence type="ECO:0000256" key="5">
    <source>
        <dbReference type="ARBA" id="ARBA00022692"/>
    </source>
</evidence>
<feature type="coiled-coil region" evidence="10">
    <location>
        <begin position="398"/>
        <end position="425"/>
    </location>
</feature>
<dbReference type="GO" id="GO:0003774">
    <property type="term" value="F:cytoskeletal motor activity"/>
    <property type="evidence" value="ECO:0007669"/>
    <property type="project" value="InterPro"/>
</dbReference>
<comment type="subcellular location">
    <subcellularLocation>
        <location evidence="1 9">Bacterial flagellum basal body</location>
    </subcellularLocation>
    <subcellularLocation>
        <location evidence="2">Cell membrane</location>
        <topology evidence="2">Multi-pass membrane protein</topology>
    </subcellularLocation>
</comment>
<dbReference type="GO" id="GO:0009431">
    <property type="term" value="C:bacterial-type flagellum basal body, MS ring"/>
    <property type="evidence" value="ECO:0007669"/>
    <property type="project" value="InterPro"/>
</dbReference>
<evidence type="ECO:0000259" key="14">
    <source>
        <dbReference type="Pfam" id="PF08345"/>
    </source>
</evidence>
<evidence type="ECO:0000256" key="12">
    <source>
        <dbReference type="SAM" id="Phobius"/>
    </source>
</evidence>
<feature type="region of interest" description="Disordered" evidence="11">
    <location>
        <begin position="293"/>
        <end position="338"/>
    </location>
</feature>
<dbReference type="GO" id="GO:0005886">
    <property type="term" value="C:plasma membrane"/>
    <property type="evidence" value="ECO:0007669"/>
    <property type="project" value="UniProtKB-SubCell"/>
</dbReference>
<dbReference type="InterPro" id="IPR006182">
    <property type="entry name" value="FliF_N_dom"/>
</dbReference>
<dbReference type="AlphaFoldDB" id="A0A0R3K0Z3"/>
<keyword evidence="8 9" id="KW-0975">Bacterial flagellum</keyword>
<dbReference type="InterPro" id="IPR043427">
    <property type="entry name" value="YscJ/FliF"/>
</dbReference>
<comment type="similarity">
    <text evidence="3 9">Belongs to the FliF family.</text>
</comment>
<keyword evidence="15" id="KW-0282">Flagellum</keyword>
<name>A0A0R3K0Z3_CALMK</name>
<keyword evidence="15" id="KW-0969">Cilium</keyword>
<dbReference type="Pfam" id="PF08345">
    <property type="entry name" value="YscJ_FliF_C"/>
    <property type="match status" value="1"/>
</dbReference>
<evidence type="ECO:0000259" key="13">
    <source>
        <dbReference type="Pfam" id="PF01514"/>
    </source>
</evidence>
<keyword evidence="16" id="KW-1185">Reference proteome</keyword>
<evidence type="ECO:0000256" key="1">
    <source>
        <dbReference type="ARBA" id="ARBA00004117"/>
    </source>
</evidence>
<dbReference type="PANTHER" id="PTHR30046:SF0">
    <property type="entry name" value="FLAGELLAR M-RING PROTEIN"/>
    <property type="match status" value="1"/>
</dbReference>
<reference evidence="15 16" key="1">
    <citation type="submission" date="2015-09" db="EMBL/GenBank/DDBJ databases">
        <title>Draft genome sequence of a Caloramator mitchellensis, a moderate thermophile from the Great Artesian Basin of Australia.</title>
        <authorList>
            <person name="Patel B.K."/>
        </authorList>
    </citation>
    <scope>NUCLEOTIDE SEQUENCE [LARGE SCALE GENOMIC DNA]</scope>
    <source>
        <strain evidence="15 16">VF08</strain>
    </source>
</reference>
<dbReference type="RefSeq" id="WP_057978219.1">
    <property type="nucleotide sequence ID" value="NZ_LKHP01000005.1"/>
</dbReference>
<evidence type="ECO:0000313" key="16">
    <source>
        <dbReference type="Proteomes" id="UP000052015"/>
    </source>
</evidence>
<keyword evidence="7 12" id="KW-0472">Membrane</keyword>
<dbReference type="PRINTS" id="PR01009">
    <property type="entry name" value="FLGMRINGFLIF"/>
</dbReference>
<evidence type="ECO:0000256" key="4">
    <source>
        <dbReference type="ARBA" id="ARBA00022475"/>
    </source>
</evidence>
<keyword evidence="4" id="KW-1003">Cell membrane</keyword>
<accession>A0A0R3K0Z3</accession>
<dbReference type="STRING" id="908809.ABG79_01253"/>
<evidence type="ECO:0000256" key="9">
    <source>
        <dbReference type="PIRNR" id="PIRNR004862"/>
    </source>
</evidence>
<organism evidence="15 16">
    <name type="scientific">Caloramator mitchellensis</name>
    <dbReference type="NCBI Taxonomy" id="908809"/>
    <lineage>
        <taxon>Bacteria</taxon>
        <taxon>Bacillati</taxon>
        <taxon>Bacillota</taxon>
        <taxon>Clostridia</taxon>
        <taxon>Eubacteriales</taxon>
        <taxon>Clostridiaceae</taxon>
        <taxon>Caloramator</taxon>
    </lineage>
</organism>
<dbReference type="Pfam" id="PF01514">
    <property type="entry name" value="YscJ_FliF"/>
    <property type="match status" value="1"/>
</dbReference>
<dbReference type="Gene3D" id="3.30.300.30">
    <property type="match status" value="1"/>
</dbReference>
<dbReference type="PANTHER" id="PTHR30046">
    <property type="entry name" value="FLAGELLAR M-RING PROTEIN"/>
    <property type="match status" value="1"/>
</dbReference>
<dbReference type="EMBL" id="LKHP01000005">
    <property type="protein sequence ID" value="KRQ87060.1"/>
    <property type="molecule type" value="Genomic_DNA"/>
</dbReference>
<evidence type="ECO:0000313" key="15">
    <source>
        <dbReference type="EMBL" id="KRQ87060.1"/>
    </source>
</evidence>
<feature type="domain" description="Flagellar M-ring C-terminal" evidence="14">
    <location>
        <begin position="253"/>
        <end position="400"/>
    </location>
</feature>
<comment type="function">
    <text evidence="9">The M ring may be actively involved in energy transduction.</text>
</comment>
<evidence type="ECO:0000256" key="11">
    <source>
        <dbReference type="SAM" id="MobiDB-lite"/>
    </source>
</evidence>
<dbReference type="InterPro" id="IPR045851">
    <property type="entry name" value="AMP-bd_C_sf"/>
</dbReference>
<gene>
    <name evidence="15" type="primary">fliF</name>
    <name evidence="15" type="ORF">ABG79_01253</name>
</gene>
<keyword evidence="10" id="KW-0175">Coiled coil</keyword>
<dbReference type="PATRIC" id="fig|908809.3.peg.1260"/>
<evidence type="ECO:0000256" key="8">
    <source>
        <dbReference type="ARBA" id="ARBA00023143"/>
    </source>
</evidence>
<dbReference type="PIRSF" id="PIRSF004862">
    <property type="entry name" value="FliF"/>
    <property type="match status" value="1"/>
</dbReference>
<evidence type="ECO:0000256" key="6">
    <source>
        <dbReference type="ARBA" id="ARBA00022989"/>
    </source>
</evidence>
<evidence type="ECO:0000256" key="2">
    <source>
        <dbReference type="ARBA" id="ARBA00004651"/>
    </source>
</evidence>
<evidence type="ECO:0000256" key="7">
    <source>
        <dbReference type="ARBA" id="ARBA00023136"/>
    </source>
</evidence>
<dbReference type="InterPro" id="IPR013556">
    <property type="entry name" value="Flag_M-ring_C"/>
</dbReference>
<keyword evidence="6 12" id="KW-1133">Transmembrane helix</keyword>